<dbReference type="AlphaFoldDB" id="A0A4Y1ZYX5"/>
<gene>
    <name evidence="1" type="ORF">AVEN_127925_1</name>
</gene>
<proteinExistence type="predicted"/>
<name>A0A4Y1ZYX5_ARAVE</name>
<comment type="caution">
    <text evidence="1">The sequence shown here is derived from an EMBL/GenBank/DDBJ whole genome shotgun (WGS) entry which is preliminary data.</text>
</comment>
<dbReference type="Proteomes" id="UP000499080">
    <property type="component" value="Unassembled WGS sequence"/>
</dbReference>
<keyword evidence="2" id="KW-1185">Reference proteome</keyword>
<organism evidence="1 2">
    <name type="scientific">Araneus ventricosus</name>
    <name type="common">Orbweaver spider</name>
    <name type="synonym">Epeira ventricosa</name>
    <dbReference type="NCBI Taxonomy" id="182803"/>
    <lineage>
        <taxon>Eukaryota</taxon>
        <taxon>Metazoa</taxon>
        <taxon>Ecdysozoa</taxon>
        <taxon>Arthropoda</taxon>
        <taxon>Chelicerata</taxon>
        <taxon>Arachnida</taxon>
        <taxon>Araneae</taxon>
        <taxon>Araneomorphae</taxon>
        <taxon>Entelegynae</taxon>
        <taxon>Araneoidea</taxon>
        <taxon>Araneidae</taxon>
        <taxon>Araneus</taxon>
    </lineage>
</organism>
<reference evidence="1 2" key="1">
    <citation type="journal article" date="2019" name="Sci. Rep.">
        <title>Orb-weaving spider Araneus ventricosus genome elucidates the spidroin gene catalogue.</title>
        <authorList>
            <person name="Kono N."/>
            <person name="Nakamura H."/>
            <person name="Ohtoshi R."/>
            <person name="Moran D.A.P."/>
            <person name="Shinohara A."/>
            <person name="Yoshida Y."/>
            <person name="Fujiwara M."/>
            <person name="Mori M."/>
            <person name="Tomita M."/>
            <person name="Arakawa K."/>
        </authorList>
    </citation>
    <scope>NUCLEOTIDE SEQUENCE [LARGE SCALE GENOMIC DNA]</scope>
</reference>
<evidence type="ECO:0000313" key="2">
    <source>
        <dbReference type="Proteomes" id="UP000499080"/>
    </source>
</evidence>
<accession>A0A4Y1ZYX5</accession>
<evidence type="ECO:0000313" key="1">
    <source>
        <dbReference type="EMBL" id="GBL72678.1"/>
    </source>
</evidence>
<protein>
    <submittedName>
        <fullName evidence="1">Uncharacterized protein</fullName>
    </submittedName>
</protein>
<sequence>MYYFAQLRCVVFLEQLVHKLRRLSSQAELLRCEWFANGSNHVGFSVNTKGFAVHIGTCSSVVRHYLRTSNVKSAKQVNEALPKTPPPSTGD</sequence>
<dbReference type="EMBL" id="BGPR01000002">
    <property type="protein sequence ID" value="GBL72678.1"/>
    <property type="molecule type" value="Genomic_DNA"/>
</dbReference>